<dbReference type="NCBIfam" id="NF009222">
    <property type="entry name" value="PRK12570.1"/>
    <property type="match status" value="1"/>
</dbReference>
<dbReference type="OrthoDB" id="9813395at2"/>
<dbReference type="Pfam" id="PF22645">
    <property type="entry name" value="GKRP_SIS_N"/>
    <property type="match status" value="1"/>
</dbReference>
<organism evidence="4 5">
    <name type="scientific">Aureimonas flava</name>
    <dbReference type="NCBI Taxonomy" id="2320271"/>
    <lineage>
        <taxon>Bacteria</taxon>
        <taxon>Pseudomonadati</taxon>
        <taxon>Pseudomonadota</taxon>
        <taxon>Alphaproteobacteria</taxon>
        <taxon>Hyphomicrobiales</taxon>
        <taxon>Aurantimonadaceae</taxon>
        <taxon>Aureimonas</taxon>
    </lineage>
</organism>
<dbReference type="SUPFAM" id="SSF53697">
    <property type="entry name" value="SIS domain"/>
    <property type="match status" value="1"/>
</dbReference>
<dbReference type="InterPro" id="IPR005488">
    <property type="entry name" value="Etherase_MurQ"/>
</dbReference>
<dbReference type="GO" id="GO:0009254">
    <property type="term" value="P:peptidoglycan turnover"/>
    <property type="evidence" value="ECO:0007669"/>
    <property type="project" value="TreeGrafter"/>
</dbReference>
<dbReference type="GO" id="GO:0097367">
    <property type="term" value="F:carbohydrate derivative binding"/>
    <property type="evidence" value="ECO:0007669"/>
    <property type="project" value="InterPro"/>
</dbReference>
<dbReference type="InterPro" id="IPR040190">
    <property type="entry name" value="MURQ/GCKR"/>
</dbReference>
<dbReference type="Gene3D" id="1.10.8.1080">
    <property type="match status" value="1"/>
</dbReference>
<dbReference type="PANTHER" id="PTHR10088">
    <property type="entry name" value="GLUCOKINASE REGULATORY PROTEIN"/>
    <property type="match status" value="1"/>
</dbReference>
<keyword evidence="2" id="KW-0119">Carbohydrate metabolism</keyword>
<evidence type="ECO:0000256" key="2">
    <source>
        <dbReference type="ARBA" id="ARBA00023277"/>
    </source>
</evidence>
<dbReference type="InterPro" id="IPR001347">
    <property type="entry name" value="SIS_dom"/>
</dbReference>
<dbReference type="EMBL" id="QYRN01000010">
    <property type="protein sequence ID" value="RIX98424.1"/>
    <property type="molecule type" value="Genomic_DNA"/>
</dbReference>
<dbReference type="GO" id="GO:0016803">
    <property type="term" value="F:ether hydrolase activity"/>
    <property type="evidence" value="ECO:0007669"/>
    <property type="project" value="TreeGrafter"/>
</dbReference>
<dbReference type="Gene3D" id="3.40.50.10490">
    <property type="entry name" value="Glucose-6-phosphate isomerase like protein, domain 1"/>
    <property type="match status" value="1"/>
</dbReference>
<dbReference type="GO" id="GO:0046348">
    <property type="term" value="P:amino sugar catabolic process"/>
    <property type="evidence" value="ECO:0007669"/>
    <property type="project" value="InterPro"/>
</dbReference>
<dbReference type="AlphaFoldDB" id="A0A3A1WNE1"/>
<dbReference type="Proteomes" id="UP000265750">
    <property type="component" value="Unassembled WGS sequence"/>
</dbReference>
<dbReference type="RefSeq" id="WP_119541259.1">
    <property type="nucleotide sequence ID" value="NZ_QYRN01000010.1"/>
</dbReference>
<dbReference type="PROSITE" id="PS51464">
    <property type="entry name" value="SIS"/>
    <property type="match status" value="1"/>
</dbReference>
<dbReference type="GO" id="GO:0016835">
    <property type="term" value="F:carbon-oxygen lyase activity"/>
    <property type="evidence" value="ECO:0007669"/>
    <property type="project" value="InterPro"/>
</dbReference>
<keyword evidence="1" id="KW-0456">Lyase</keyword>
<proteinExistence type="predicted"/>
<accession>A0A3A1WNE1</accession>
<evidence type="ECO:0000313" key="5">
    <source>
        <dbReference type="Proteomes" id="UP000265750"/>
    </source>
</evidence>
<evidence type="ECO:0000256" key="1">
    <source>
        <dbReference type="ARBA" id="ARBA00023239"/>
    </source>
</evidence>
<keyword evidence="5" id="KW-1185">Reference proteome</keyword>
<feature type="domain" description="SIS" evidence="3">
    <location>
        <begin position="51"/>
        <end position="214"/>
    </location>
</feature>
<reference evidence="5" key="1">
    <citation type="submission" date="2018-09" db="EMBL/GenBank/DDBJ databases">
        <authorList>
            <person name="Tuo L."/>
        </authorList>
    </citation>
    <scope>NUCLEOTIDE SEQUENCE [LARGE SCALE GENOMIC DNA]</scope>
    <source>
        <strain evidence="5">M2BS4Y-1</strain>
    </source>
</reference>
<dbReference type="CDD" id="cd05007">
    <property type="entry name" value="SIS_Etherase"/>
    <property type="match status" value="1"/>
</dbReference>
<protein>
    <submittedName>
        <fullName evidence="4">N-acetylmuramic acid 6-phosphate etherase</fullName>
    </submittedName>
</protein>
<evidence type="ECO:0000259" key="3">
    <source>
        <dbReference type="PROSITE" id="PS51464"/>
    </source>
</evidence>
<dbReference type="NCBIfam" id="NF003915">
    <property type="entry name" value="PRK05441.1"/>
    <property type="match status" value="1"/>
</dbReference>
<dbReference type="InterPro" id="IPR046348">
    <property type="entry name" value="SIS_dom_sf"/>
</dbReference>
<name>A0A3A1WNE1_9HYPH</name>
<comment type="caution">
    <text evidence="4">The sequence shown here is derived from an EMBL/GenBank/DDBJ whole genome shotgun (WGS) entry which is preliminary data.</text>
</comment>
<dbReference type="PANTHER" id="PTHR10088:SF4">
    <property type="entry name" value="GLUCOKINASE REGULATORY PROTEIN"/>
    <property type="match status" value="1"/>
</dbReference>
<gene>
    <name evidence="4" type="ORF">D3218_16925</name>
</gene>
<sequence length="271" mass="28296">MEETERADEALRDLERRSPRAVLDVLLAGQRRSLDAVEAALPAIERAVAAAAERLGERGRLIYCGAGTSGRIGLLDAVELGPTFDWPDARRHVLLAGGEASFGRTREGAEDDGAAGRAALLATEPTPADVCLMLAASGRTPFTLAAAEAARGAGALTVGLANNPGAPLLDACQHPILLRTGPEAVAGSTRLAAGTAQKAALNLFSTLLMIRLGKVFRGRMVDMRPTNAKLRARACRIVSEVTGCSDDEALAALRSSRGSIREAILAVEAVR</sequence>
<evidence type="ECO:0000313" key="4">
    <source>
        <dbReference type="EMBL" id="RIX98424.1"/>
    </source>
</evidence>